<evidence type="ECO:0000313" key="9">
    <source>
        <dbReference type="EMBL" id="KAK0383358.1"/>
    </source>
</evidence>
<evidence type="ECO:0000256" key="3">
    <source>
        <dbReference type="ARBA" id="ARBA00022692"/>
    </source>
</evidence>
<keyword evidence="4 7" id="KW-0256">Endoplasmic reticulum</keyword>
<feature type="compositionally biased region" description="Polar residues" evidence="8">
    <location>
        <begin position="230"/>
        <end position="240"/>
    </location>
</feature>
<evidence type="ECO:0000256" key="1">
    <source>
        <dbReference type="ARBA" id="ARBA00004477"/>
    </source>
</evidence>
<proteinExistence type="inferred from homology"/>
<keyword evidence="10" id="KW-1185">Reference proteome</keyword>
<dbReference type="Proteomes" id="UP001175261">
    <property type="component" value="Unassembled WGS sequence"/>
</dbReference>
<dbReference type="EMBL" id="JAPDFR010000009">
    <property type="protein sequence ID" value="KAK0383358.1"/>
    <property type="molecule type" value="Genomic_DNA"/>
</dbReference>
<feature type="region of interest" description="Disordered" evidence="8">
    <location>
        <begin position="223"/>
        <end position="258"/>
    </location>
</feature>
<dbReference type="InterPro" id="IPR035952">
    <property type="entry name" value="Rhomboid-like_sf"/>
</dbReference>
<dbReference type="GO" id="GO:0005789">
    <property type="term" value="C:endoplasmic reticulum membrane"/>
    <property type="evidence" value="ECO:0007669"/>
    <property type="project" value="UniProtKB-SubCell"/>
</dbReference>
<dbReference type="Pfam" id="PF04511">
    <property type="entry name" value="DER1"/>
    <property type="match status" value="1"/>
</dbReference>
<sequence length="258" mass="28952">MEDVGEVYWRLPAISRTAATATFLLSIGVHLGFVSGYYFVHAPEYLFRLLPQIWRPVTCFLISTPKLGILFDTYFTYQYMSQLERGNPRFPRKEDFVWYLIFVSATILGINYVVGMPFSVFNKALILAMCYTVTQDQRGVKANFYFITIPAQLTPVCMMLVNLLFPGGVSMLLLELEGLVAAHLYDFLSRIWPEFGGGRNLIPTPAFLSRLVQTPRVLERGFGTAIRPNAPSTGRTTGASSGPLPDSWRSRGAGRRLG</sequence>
<comment type="function">
    <text evidence="7">May be involved in the degradation of misfolded endoplasmic reticulum (ER) luminal proteins.</text>
</comment>
<evidence type="ECO:0000256" key="5">
    <source>
        <dbReference type="ARBA" id="ARBA00022989"/>
    </source>
</evidence>
<feature type="transmembrane region" description="Helical" evidence="7">
    <location>
        <begin position="96"/>
        <end position="114"/>
    </location>
</feature>
<comment type="similarity">
    <text evidence="2 7">Belongs to the derlin family.</text>
</comment>
<evidence type="ECO:0000256" key="8">
    <source>
        <dbReference type="SAM" id="MobiDB-lite"/>
    </source>
</evidence>
<evidence type="ECO:0000256" key="4">
    <source>
        <dbReference type="ARBA" id="ARBA00022824"/>
    </source>
</evidence>
<keyword evidence="3 7" id="KW-0812">Transmembrane</keyword>
<reference evidence="9" key="1">
    <citation type="submission" date="2022-10" db="EMBL/GenBank/DDBJ databases">
        <title>Determination and structural analysis of whole genome sequence of Sarocladium strictum F4-1.</title>
        <authorList>
            <person name="Hu L."/>
            <person name="Jiang Y."/>
        </authorList>
    </citation>
    <scope>NUCLEOTIDE SEQUENCE</scope>
    <source>
        <strain evidence="9">F4-1</strain>
    </source>
</reference>
<dbReference type="SUPFAM" id="SSF144091">
    <property type="entry name" value="Rhomboid-like"/>
    <property type="match status" value="1"/>
</dbReference>
<feature type="transmembrane region" description="Helical" evidence="7">
    <location>
        <begin position="144"/>
        <end position="165"/>
    </location>
</feature>
<comment type="subcellular location">
    <subcellularLocation>
        <location evidence="1 7">Endoplasmic reticulum membrane</location>
        <topology evidence="1 7">Multi-pass membrane protein</topology>
    </subcellularLocation>
</comment>
<evidence type="ECO:0000313" key="10">
    <source>
        <dbReference type="Proteomes" id="UP001175261"/>
    </source>
</evidence>
<accession>A0AA39L412</accession>
<protein>
    <recommendedName>
        <fullName evidence="7">Derlin</fullName>
    </recommendedName>
</protein>
<dbReference type="PANTHER" id="PTHR11009">
    <property type="entry name" value="DER1-LIKE PROTEIN, DERLIN"/>
    <property type="match status" value="1"/>
</dbReference>
<evidence type="ECO:0000256" key="2">
    <source>
        <dbReference type="ARBA" id="ARBA00008917"/>
    </source>
</evidence>
<organism evidence="9 10">
    <name type="scientific">Sarocladium strictum</name>
    <name type="common">Black bundle disease fungus</name>
    <name type="synonym">Acremonium strictum</name>
    <dbReference type="NCBI Taxonomy" id="5046"/>
    <lineage>
        <taxon>Eukaryota</taxon>
        <taxon>Fungi</taxon>
        <taxon>Dikarya</taxon>
        <taxon>Ascomycota</taxon>
        <taxon>Pezizomycotina</taxon>
        <taxon>Sordariomycetes</taxon>
        <taxon>Hypocreomycetidae</taxon>
        <taxon>Hypocreales</taxon>
        <taxon>Sarocladiaceae</taxon>
        <taxon>Sarocladium</taxon>
    </lineage>
</organism>
<evidence type="ECO:0000256" key="7">
    <source>
        <dbReference type="RuleBase" id="RU363059"/>
    </source>
</evidence>
<name>A0AA39L412_SARSR</name>
<dbReference type="InterPro" id="IPR007599">
    <property type="entry name" value="DER1"/>
</dbReference>
<comment type="caution">
    <text evidence="7">Lacks conserved residue(s) required for the propagation of feature annotation.</text>
</comment>
<keyword evidence="5 7" id="KW-1133">Transmembrane helix</keyword>
<feature type="transmembrane region" description="Helical" evidence="7">
    <location>
        <begin position="21"/>
        <end position="41"/>
    </location>
</feature>
<dbReference type="GO" id="GO:0006950">
    <property type="term" value="P:response to stress"/>
    <property type="evidence" value="ECO:0007669"/>
    <property type="project" value="UniProtKB-ARBA"/>
</dbReference>
<comment type="caution">
    <text evidence="9">The sequence shown here is derived from an EMBL/GenBank/DDBJ whole genome shotgun (WGS) entry which is preliminary data.</text>
</comment>
<evidence type="ECO:0000256" key="6">
    <source>
        <dbReference type="ARBA" id="ARBA00023136"/>
    </source>
</evidence>
<keyword evidence="6 7" id="KW-0472">Membrane</keyword>
<dbReference type="AlphaFoldDB" id="A0AA39L412"/>
<gene>
    <name evidence="9" type="ORF">NLU13_9271</name>
</gene>